<evidence type="ECO:0000313" key="1">
    <source>
        <dbReference type="EMBL" id="KAK9233835.1"/>
    </source>
</evidence>
<name>A0ACC3SQD2_LIPKO</name>
<reference evidence="2" key="1">
    <citation type="journal article" date="2024" name="Front. Bioeng. Biotechnol.">
        <title>Genome-scale model development and genomic sequencing of the oleaginous clade Lipomyces.</title>
        <authorList>
            <person name="Czajka J.J."/>
            <person name="Han Y."/>
            <person name="Kim J."/>
            <person name="Mondo S.J."/>
            <person name="Hofstad B.A."/>
            <person name="Robles A."/>
            <person name="Haridas S."/>
            <person name="Riley R."/>
            <person name="LaButti K."/>
            <person name="Pangilinan J."/>
            <person name="Andreopoulos W."/>
            <person name="Lipzen A."/>
            <person name="Yan J."/>
            <person name="Wang M."/>
            <person name="Ng V."/>
            <person name="Grigoriev I.V."/>
            <person name="Spatafora J.W."/>
            <person name="Magnuson J.K."/>
            <person name="Baker S.E."/>
            <person name="Pomraning K.R."/>
        </authorList>
    </citation>
    <scope>NUCLEOTIDE SEQUENCE [LARGE SCALE GENOMIC DNA]</scope>
    <source>
        <strain evidence="2">CBS 7786</strain>
    </source>
</reference>
<sequence>ESTQTAWIIHSSGSTGLPKSILQTHSAAIYNYSINSNMCGFTTLPLYHAHGIASLYRSVYCAKPLYLYSARLPLTSPNIVRVMSEHQFEIFYGVPYALKLLAETEDGTQALKHLKAVSFGGSSCPEDLGNELVAKGVHLMSHYGSTETGQLMMSDLATGEWVYLRPLEPVEPYIRFEKQGVDDIYELVVLDGLRSKVAKNRPDRSYATKDLFTPHPTQAGLWKYFSRKDDTIVLVNGEKTNPLPIEHAVRQHLNVTEALVVGAGKSQLGLFIVASPHAVGMTEEQIISSIMPAVNNANRGQEDFGKVMPDMIRVLPAGTKYPQTDKGTIVRAAFLKQIKEKVDELYDTAETKGETNGNALTLSEEQLKEYLREVVKDILQLEDESRLTVDSDFFSLGMDSLQATTARSRILKAVDIGSQKLGFNVVFEYPSIGRLAKKLFILRQDNSVDTASNREVEDDMRALFRKYSTFRPHSAHSHEDHNGMKEISDQFVLLTGATGSLGAHLLALLLQANNIKKVYVLVRAGSIAKAKARVLASLIERKLLHTIPLESRRKIAAFPSDITSEDLRLPKEIYLEILETVTSVIHLAWPVNFNLSLQSFGAAICGAHNLMQLCLDTHRSSPASFQFISSVSSVAFTPGGFIRETVNEDFTYAQNMGYARSKSVTENLCWLVAREYGLSARVLRVGQICGDTRFGVWNPTEAIPLIFHGAVTTGCIPALDDNPRWLPVDVVARTIMDISLLPRVAENGEITPSVFNVVNPNTFHWTKDLLPMIRRAGLQFEALPPREWIARLRASNQDPKVNPPIKLLGFFSGKYDKDTSAEAQSGLKYEVTNTLRSSPALANVSALQGNNIAKCLRYWQETSWPATNIASKIVLVGGTVESAQVEQWKKIDPSVAFVLETKVTEVARLIERSHGGKRMIVLNAPVAYRYRVLYRNVTPAGTRVSMVVYTAERDDVQEHESDVVPIDVFDSVVLEALKMTVLA</sequence>
<comment type="caution">
    <text evidence="1">The sequence shown here is derived from an EMBL/GenBank/DDBJ whole genome shotgun (WGS) entry which is preliminary data.</text>
</comment>
<protein>
    <submittedName>
        <fullName evidence="1">Uncharacterized protein</fullName>
    </submittedName>
</protein>
<accession>A0ACC3SQD2</accession>
<feature type="non-terminal residue" evidence="1">
    <location>
        <position position="1"/>
    </location>
</feature>
<organism evidence="1 2">
    <name type="scientific">Lipomyces kononenkoae</name>
    <name type="common">Yeast</name>
    <dbReference type="NCBI Taxonomy" id="34357"/>
    <lineage>
        <taxon>Eukaryota</taxon>
        <taxon>Fungi</taxon>
        <taxon>Dikarya</taxon>
        <taxon>Ascomycota</taxon>
        <taxon>Saccharomycotina</taxon>
        <taxon>Lipomycetes</taxon>
        <taxon>Lipomycetales</taxon>
        <taxon>Lipomycetaceae</taxon>
        <taxon>Lipomyces</taxon>
    </lineage>
</organism>
<proteinExistence type="predicted"/>
<gene>
    <name evidence="1" type="ORF">V1525DRAFT_351245</name>
</gene>
<evidence type="ECO:0000313" key="2">
    <source>
        <dbReference type="Proteomes" id="UP001433508"/>
    </source>
</evidence>
<dbReference type="Proteomes" id="UP001433508">
    <property type="component" value="Unassembled WGS sequence"/>
</dbReference>
<keyword evidence="2" id="KW-1185">Reference proteome</keyword>
<dbReference type="EMBL" id="MU971575">
    <property type="protein sequence ID" value="KAK9233835.1"/>
    <property type="molecule type" value="Genomic_DNA"/>
</dbReference>